<evidence type="ECO:0000259" key="5">
    <source>
        <dbReference type="Pfam" id="PF19028"/>
    </source>
</evidence>
<dbReference type="InterPro" id="IPR000884">
    <property type="entry name" value="TSP1_rpt"/>
</dbReference>
<name>A0A151NZ04_ALLMI</name>
<dbReference type="InterPro" id="IPR044004">
    <property type="entry name" value="TSP1_spondin_dom"/>
</dbReference>
<dbReference type="PANTHER" id="PTHR20920">
    <property type="entry name" value="RPE-SPONDIN"/>
    <property type="match status" value="1"/>
</dbReference>
<organism evidence="7 8">
    <name type="scientific">Alligator mississippiensis</name>
    <name type="common">American alligator</name>
    <dbReference type="NCBI Taxonomy" id="8496"/>
    <lineage>
        <taxon>Eukaryota</taxon>
        <taxon>Metazoa</taxon>
        <taxon>Chordata</taxon>
        <taxon>Craniata</taxon>
        <taxon>Vertebrata</taxon>
        <taxon>Euteleostomi</taxon>
        <taxon>Archelosauria</taxon>
        <taxon>Archosauria</taxon>
        <taxon>Crocodylia</taxon>
        <taxon>Alligatoridae</taxon>
        <taxon>Alligatorinae</taxon>
        <taxon>Alligator</taxon>
    </lineage>
</organism>
<evidence type="ECO:0000256" key="1">
    <source>
        <dbReference type="ARBA" id="ARBA00022729"/>
    </source>
</evidence>
<dbReference type="FunFam" id="2.20.100.10:FF:000019">
    <property type="entry name" value="Thrombospondin type 1 domain containing 7A"/>
    <property type="match status" value="1"/>
</dbReference>
<accession>A0A151NZ04</accession>
<comment type="caution">
    <text evidence="7">The sequence shown here is derived from an EMBL/GenBank/DDBJ whole genome shotgun (WGS) entry which is preliminary data.</text>
</comment>
<dbReference type="InterPro" id="IPR039942">
    <property type="entry name" value="SBSPO"/>
</dbReference>
<keyword evidence="1 4" id="KW-0732">Signal</keyword>
<dbReference type="Proteomes" id="UP000050525">
    <property type="component" value="Unassembled WGS sequence"/>
</dbReference>
<keyword evidence="3" id="KW-0325">Glycoprotein</keyword>
<dbReference type="InterPro" id="IPR056801">
    <property type="entry name" value="SBSPON_C"/>
</dbReference>
<keyword evidence="2" id="KW-1015">Disulfide bond</keyword>
<feature type="signal peptide" evidence="4">
    <location>
        <begin position="1"/>
        <end position="20"/>
    </location>
</feature>
<dbReference type="PANTHER" id="PTHR20920:SF4">
    <property type="entry name" value="SMB DOMAIN-CONTAINING PROTEIN"/>
    <property type="match status" value="1"/>
</dbReference>
<evidence type="ECO:0000313" key="7">
    <source>
        <dbReference type="EMBL" id="KYO42116.1"/>
    </source>
</evidence>
<dbReference type="Pfam" id="PF19028">
    <property type="entry name" value="TSP1_spondin"/>
    <property type="match status" value="1"/>
</dbReference>
<feature type="chain" id="PRO_5007586499" evidence="4">
    <location>
        <begin position="21"/>
        <end position="311"/>
    </location>
</feature>
<dbReference type="PROSITE" id="PS50092">
    <property type="entry name" value="TSP1"/>
    <property type="match status" value="1"/>
</dbReference>
<evidence type="ECO:0000259" key="6">
    <source>
        <dbReference type="Pfam" id="PF25031"/>
    </source>
</evidence>
<dbReference type="eggNOG" id="ENOG502QV8I">
    <property type="taxonomic scope" value="Eukaryota"/>
</dbReference>
<dbReference type="Gene3D" id="2.20.100.10">
    <property type="entry name" value="Thrombospondin type-1 (TSP1) repeat"/>
    <property type="match status" value="1"/>
</dbReference>
<evidence type="ECO:0000256" key="3">
    <source>
        <dbReference type="ARBA" id="ARBA00023180"/>
    </source>
</evidence>
<sequence>MFFLESQTLLALELLPGVSGNARLCARGHEGPLKVKELPKQKLAHRLFYLGELESSPLLITCILAKQTETFCKSPREKTEAGKWLSGFPSLSVPELFSILTAHQNACGRSLDCCHDYPRACPVTPCTVSEWSDWSGCAEPCKATYRVRRRHVVQEQRNGGEACPPLEEKAGCVEYWTQQGVECNHALLPALITTGGYGKARRKRAASSENERAGYCVEFQLAAITEGCLHGNSSYTRWMRYLSEGHIACVECQHPALHSRSLHCYGDGSGSKKNQLLHWQAVGNPQCRGTWKRIRQLDTCSCPSVHSFLFI</sequence>
<dbReference type="AlphaFoldDB" id="A0A151NZ04"/>
<protein>
    <submittedName>
        <fullName evidence="7">Somatomedin-B and thrombospondin type-1 domain-containing protein-like</fullName>
    </submittedName>
</protein>
<dbReference type="EMBL" id="AKHW03001485">
    <property type="protein sequence ID" value="KYO42116.1"/>
    <property type="molecule type" value="Genomic_DNA"/>
</dbReference>
<gene>
    <name evidence="7" type="ORF">Y1Q_0002756</name>
</gene>
<proteinExistence type="predicted"/>
<feature type="domain" description="Spondin-like TSP1" evidence="5">
    <location>
        <begin position="126"/>
        <end position="173"/>
    </location>
</feature>
<dbReference type="STRING" id="8496.A0A151NZ04"/>
<keyword evidence="8" id="KW-1185">Reference proteome</keyword>
<dbReference type="SUPFAM" id="SSF82895">
    <property type="entry name" value="TSP-1 type 1 repeat"/>
    <property type="match status" value="1"/>
</dbReference>
<reference evidence="7 8" key="1">
    <citation type="journal article" date="2012" name="Genome Biol.">
        <title>Sequencing three crocodilian genomes to illuminate the evolution of archosaurs and amniotes.</title>
        <authorList>
            <person name="St John J.A."/>
            <person name="Braun E.L."/>
            <person name="Isberg S.R."/>
            <person name="Miles L.G."/>
            <person name="Chong A.Y."/>
            <person name="Gongora J."/>
            <person name="Dalzell P."/>
            <person name="Moran C."/>
            <person name="Bed'hom B."/>
            <person name="Abzhanov A."/>
            <person name="Burgess S.C."/>
            <person name="Cooksey A.M."/>
            <person name="Castoe T.A."/>
            <person name="Crawford N.G."/>
            <person name="Densmore L.D."/>
            <person name="Drew J.C."/>
            <person name="Edwards S.V."/>
            <person name="Faircloth B.C."/>
            <person name="Fujita M.K."/>
            <person name="Greenwold M.J."/>
            <person name="Hoffmann F.G."/>
            <person name="Howard J.M."/>
            <person name="Iguchi T."/>
            <person name="Janes D.E."/>
            <person name="Khan S.Y."/>
            <person name="Kohno S."/>
            <person name="de Koning A.J."/>
            <person name="Lance S.L."/>
            <person name="McCarthy F.M."/>
            <person name="McCormack J.E."/>
            <person name="Merchant M.E."/>
            <person name="Peterson D.G."/>
            <person name="Pollock D.D."/>
            <person name="Pourmand N."/>
            <person name="Raney B.J."/>
            <person name="Roessler K.A."/>
            <person name="Sanford J.R."/>
            <person name="Sawyer R.H."/>
            <person name="Schmidt C.J."/>
            <person name="Triplett E.W."/>
            <person name="Tuberville T.D."/>
            <person name="Venegas-Anaya M."/>
            <person name="Howard J.T."/>
            <person name="Jarvis E.D."/>
            <person name="Guillette L.J.Jr."/>
            <person name="Glenn T.C."/>
            <person name="Green R.E."/>
            <person name="Ray D.A."/>
        </authorList>
    </citation>
    <scope>NUCLEOTIDE SEQUENCE [LARGE SCALE GENOMIC DNA]</scope>
    <source>
        <strain evidence="7">KSC_2009_1</strain>
    </source>
</reference>
<dbReference type="Pfam" id="PF25031">
    <property type="entry name" value="SBSPON_C"/>
    <property type="match status" value="1"/>
</dbReference>
<evidence type="ECO:0000256" key="2">
    <source>
        <dbReference type="ARBA" id="ARBA00023157"/>
    </source>
</evidence>
<evidence type="ECO:0000256" key="4">
    <source>
        <dbReference type="SAM" id="SignalP"/>
    </source>
</evidence>
<dbReference type="InterPro" id="IPR036383">
    <property type="entry name" value="TSP1_rpt_sf"/>
</dbReference>
<feature type="domain" description="SBSPON-like C-terminal" evidence="6">
    <location>
        <begin position="205"/>
        <end position="304"/>
    </location>
</feature>
<evidence type="ECO:0000313" key="8">
    <source>
        <dbReference type="Proteomes" id="UP000050525"/>
    </source>
</evidence>